<feature type="domain" description="Reverse transcriptase Ty1/copia-type" evidence="4">
    <location>
        <begin position="556"/>
        <end position="693"/>
    </location>
</feature>
<evidence type="ECO:0000259" key="5">
    <source>
        <dbReference type="Pfam" id="PF13976"/>
    </source>
</evidence>
<proteinExistence type="predicted"/>
<reference evidence="6" key="1">
    <citation type="journal article" date="2019" name="Sci. Rep.">
        <title>Draft genome of Tanacetum cinerariifolium, the natural source of mosquito coil.</title>
        <authorList>
            <person name="Yamashiro T."/>
            <person name="Shiraishi A."/>
            <person name="Satake H."/>
            <person name="Nakayama K."/>
        </authorList>
    </citation>
    <scope>NUCLEOTIDE SEQUENCE</scope>
</reference>
<dbReference type="InterPro" id="IPR013103">
    <property type="entry name" value="RVT_2"/>
</dbReference>
<accession>A0A699GP37</accession>
<keyword evidence="2" id="KW-0378">Hydrolase</keyword>
<feature type="compositionally biased region" description="Basic and acidic residues" evidence="3">
    <location>
        <begin position="427"/>
        <end position="436"/>
    </location>
</feature>
<evidence type="ECO:0000256" key="1">
    <source>
        <dbReference type="ARBA" id="ARBA00022723"/>
    </source>
</evidence>
<feature type="region of interest" description="Disordered" evidence="3">
    <location>
        <begin position="423"/>
        <end position="445"/>
    </location>
</feature>
<sequence>MTDYSLWEVILNGDSPTSTRVIDGVVQAITPTTAEQKLAKKNELKARGTLLMALPNKHQLKFNNHKDAKSLMEAIENRNIVDMEDHSLDELFNNLKIYQAEVKSSSSTSHTTQNIVFVSSQNTDSTNESVSAIPSVSGASTKPPTCIPPNVDNLSDAIIYSFFASQSNSHQLDNDDLKQIDADDFKEMDLKWQMAMLTMRARRDTRNKDTQRRIVPVETYTSNALVSQCDGVDTICVVLSSDFKLPNENHVLLRVPRENNMYDVDLKSVVLSGDLTCLFAKATLDESNLWHRRLGHINFKTMNKPVKERKNRTLIEATRTMLADLLLPISFWAEAVNTACYAQNRVLVTKPHNKTPYKLLLGRTPSIRFMRPFRCPVTILNTLDPLGKSDGKADKGFLVRYFNTDVDAPFNVKKNESEVYVSLRNSDTPKKHDDKTKRKAKGKSPIDLSTRVRNLSDEFKDFSSNSTKRVNAVSTPVTTIWPNLTNNTNSLNAASPSDNDVSLTFKIGGKSSFVDPSQYPDDPDMPALEDIVYSDDEEDVGAEADFSNLETNITVSPIPTTRVHKDHHVTQIIGDLTSAPETRSMARMRHTQEEGIDYEEVFAPLARIEAIHLFLAYASFISFMVYQMDVKSAFLYGTIKEEVYVCQPPRFEEPGYPDKVYKVVKALYGLHQAPRAWYETLSNYLLEHDGKSAKTLIDTKKLLLKDPDGKDVDLHIYRYLKGKPYLGLRYTMDSLFNLVAYSDSDYVRASLDRKYTTGGCQFLDCLPNEEIFVELARMGYEKPSTKLTFYKAFFLAQWKFLIHKIVQCMSAKKTKVFSNMRRIGKGFLGVETPLFDTILVQPQVHDVAKVNAEDEDDNEVSVAPTPPSPTPATTPPPPQQEHIP</sequence>
<dbReference type="Pfam" id="PF13976">
    <property type="entry name" value="gag_pre-integrs"/>
    <property type="match status" value="1"/>
</dbReference>
<dbReference type="GO" id="GO:0046872">
    <property type="term" value="F:metal ion binding"/>
    <property type="evidence" value="ECO:0007669"/>
    <property type="project" value="UniProtKB-KW"/>
</dbReference>
<dbReference type="Pfam" id="PF07727">
    <property type="entry name" value="RVT_2"/>
    <property type="match status" value="1"/>
</dbReference>
<dbReference type="InterPro" id="IPR012337">
    <property type="entry name" value="RNaseH-like_sf"/>
</dbReference>
<dbReference type="InterPro" id="IPR025724">
    <property type="entry name" value="GAG-pre-integrase_dom"/>
</dbReference>
<dbReference type="GO" id="GO:0003676">
    <property type="term" value="F:nucleic acid binding"/>
    <property type="evidence" value="ECO:0007669"/>
    <property type="project" value="InterPro"/>
</dbReference>
<feature type="region of interest" description="Disordered" evidence="3">
    <location>
        <begin position="850"/>
        <end position="884"/>
    </location>
</feature>
<dbReference type="EMBL" id="BKCJ010010705">
    <property type="protein sequence ID" value="GEU92767.1"/>
    <property type="molecule type" value="Genomic_DNA"/>
</dbReference>
<dbReference type="PANTHER" id="PTHR42648">
    <property type="entry name" value="TRANSPOSASE, PUTATIVE-RELATED"/>
    <property type="match status" value="1"/>
</dbReference>
<evidence type="ECO:0000256" key="2">
    <source>
        <dbReference type="ARBA" id="ARBA00022801"/>
    </source>
</evidence>
<protein>
    <submittedName>
        <fullName evidence="6">Putative ribonuclease H-like domain-containing protein</fullName>
    </submittedName>
</protein>
<dbReference type="SUPFAM" id="SSF53098">
    <property type="entry name" value="Ribonuclease H-like"/>
    <property type="match status" value="1"/>
</dbReference>
<dbReference type="InterPro" id="IPR036397">
    <property type="entry name" value="RNaseH_sf"/>
</dbReference>
<feature type="compositionally biased region" description="Pro residues" evidence="3">
    <location>
        <begin position="864"/>
        <end position="884"/>
    </location>
</feature>
<evidence type="ECO:0000313" key="6">
    <source>
        <dbReference type="EMBL" id="GEU92767.1"/>
    </source>
</evidence>
<evidence type="ECO:0000259" key="4">
    <source>
        <dbReference type="Pfam" id="PF07727"/>
    </source>
</evidence>
<gene>
    <name evidence="6" type="ORF">Tci_064745</name>
</gene>
<feature type="domain" description="GAG-pre-integrase" evidence="5">
    <location>
        <begin position="276"/>
        <end position="308"/>
    </location>
</feature>
<dbReference type="GO" id="GO:0016787">
    <property type="term" value="F:hydrolase activity"/>
    <property type="evidence" value="ECO:0007669"/>
    <property type="project" value="UniProtKB-KW"/>
</dbReference>
<keyword evidence="1" id="KW-0479">Metal-binding</keyword>
<dbReference type="AlphaFoldDB" id="A0A699GP37"/>
<evidence type="ECO:0000256" key="3">
    <source>
        <dbReference type="SAM" id="MobiDB-lite"/>
    </source>
</evidence>
<dbReference type="Gene3D" id="3.30.420.10">
    <property type="entry name" value="Ribonuclease H-like superfamily/Ribonuclease H"/>
    <property type="match status" value="1"/>
</dbReference>
<name>A0A699GP37_TANCI</name>
<comment type="caution">
    <text evidence="6">The sequence shown here is derived from an EMBL/GenBank/DDBJ whole genome shotgun (WGS) entry which is preliminary data.</text>
</comment>
<organism evidence="6">
    <name type="scientific">Tanacetum cinerariifolium</name>
    <name type="common">Dalmatian daisy</name>
    <name type="synonym">Chrysanthemum cinerariifolium</name>
    <dbReference type="NCBI Taxonomy" id="118510"/>
    <lineage>
        <taxon>Eukaryota</taxon>
        <taxon>Viridiplantae</taxon>
        <taxon>Streptophyta</taxon>
        <taxon>Embryophyta</taxon>
        <taxon>Tracheophyta</taxon>
        <taxon>Spermatophyta</taxon>
        <taxon>Magnoliopsida</taxon>
        <taxon>eudicotyledons</taxon>
        <taxon>Gunneridae</taxon>
        <taxon>Pentapetalae</taxon>
        <taxon>asterids</taxon>
        <taxon>campanulids</taxon>
        <taxon>Asterales</taxon>
        <taxon>Asteraceae</taxon>
        <taxon>Asteroideae</taxon>
        <taxon>Anthemideae</taxon>
        <taxon>Anthemidinae</taxon>
        <taxon>Tanacetum</taxon>
    </lineage>
</organism>
<dbReference type="InterPro" id="IPR039537">
    <property type="entry name" value="Retrotran_Ty1/copia-like"/>
</dbReference>
<dbReference type="PANTHER" id="PTHR42648:SF32">
    <property type="entry name" value="RIBONUCLEASE H-LIKE DOMAIN, GAG-PRE-INTEGRASE DOMAIN PROTEIN-RELATED"/>
    <property type="match status" value="1"/>
</dbReference>